<dbReference type="OrthoDB" id="5496093at2"/>
<sequence length="276" mass="32613">MRKLMILITFVAFSCHTESGLKKNKELSWSEHFNNDWTNNSLWDDGLAEVNIYDAQRVIYGEPRNYEQVYVAVKETFNKEFQVKTDNYEREDLFEVIKVNLFSDIPTHRYPYHFLMSIFFKRQNPDMVHKLTVSSQEWCGTTFKAMRKKSYGFDENYNSYWDGEGRGERQIKKLCLIEDQLVFTLRALKFKDGLAFSAPVMKSRMTSKASKPIIEKSDFKISETDDGWSVQVKGPHIGEVNYLFQKDYPHKMILMESSDGRIWKLKSSNRDDYWAD</sequence>
<dbReference type="Proteomes" id="UP000298616">
    <property type="component" value="Chromosome"/>
</dbReference>
<dbReference type="EMBL" id="CP028923">
    <property type="protein sequence ID" value="QCK13958.1"/>
    <property type="molecule type" value="Genomic_DNA"/>
</dbReference>
<dbReference type="AlphaFoldDB" id="A0A4D7K3G5"/>
<reference evidence="1 2" key="1">
    <citation type="submission" date="2018-04" db="EMBL/GenBank/DDBJ databases">
        <title>Complete genome uncultured novel isolate.</title>
        <authorList>
            <person name="Merlino G."/>
        </authorList>
    </citation>
    <scope>NUCLEOTIDE SEQUENCE [LARGE SCALE GENOMIC DNA]</scope>
    <source>
        <strain evidence="2">R1DC9</strain>
    </source>
</reference>
<proteinExistence type="predicted"/>
<evidence type="ECO:0000313" key="1">
    <source>
        <dbReference type="EMBL" id="QCK13958.1"/>
    </source>
</evidence>
<dbReference type="KEGG" id="fpf:DCC35_03910"/>
<accession>A0A4D7K3G5</accession>
<gene>
    <name evidence="1" type="ORF">DCC35_03910</name>
</gene>
<evidence type="ECO:0000313" key="2">
    <source>
        <dbReference type="Proteomes" id="UP000298616"/>
    </source>
</evidence>
<dbReference type="PROSITE" id="PS51257">
    <property type="entry name" value="PROKAR_LIPOPROTEIN"/>
    <property type="match status" value="1"/>
</dbReference>
<organism evidence="1 2">
    <name type="scientific">Mangrovivirga cuniculi</name>
    <dbReference type="NCBI Taxonomy" id="2715131"/>
    <lineage>
        <taxon>Bacteria</taxon>
        <taxon>Pseudomonadati</taxon>
        <taxon>Bacteroidota</taxon>
        <taxon>Cytophagia</taxon>
        <taxon>Cytophagales</taxon>
        <taxon>Mangrovivirgaceae</taxon>
        <taxon>Mangrovivirga</taxon>
    </lineage>
</organism>
<dbReference type="RefSeq" id="WP_137089551.1">
    <property type="nucleotide sequence ID" value="NZ_CP028923.1"/>
</dbReference>
<name>A0A4D7K3G5_9BACT</name>
<protein>
    <submittedName>
        <fullName evidence="1">Uncharacterized protein</fullName>
    </submittedName>
</protein>
<keyword evidence="2" id="KW-1185">Reference proteome</keyword>